<keyword evidence="2" id="KW-1185">Reference proteome</keyword>
<comment type="caution">
    <text evidence="1">The sequence shown here is derived from an EMBL/GenBank/DDBJ whole genome shotgun (WGS) entry which is preliminary data.</text>
</comment>
<evidence type="ECO:0000313" key="2">
    <source>
        <dbReference type="Proteomes" id="UP000887159"/>
    </source>
</evidence>
<dbReference type="EMBL" id="BMAU01021187">
    <property type="protein sequence ID" value="GFX95598.1"/>
    <property type="molecule type" value="Genomic_DNA"/>
</dbReference>
<dbReference type="Proteomes" id="UP000887159">
    <property type="component" value="Unassembled WGS sequence"/>
</dbReference>
<sequence length="78" mass="8818">MPSTYRCAVSGPLTTTKGVQFQKKWLPDHNTLLRARMACNSESRIGALPWPSQTHLRLSSGHRWKRDSSLNTIRPQSA</sequence>
<protein>
    <submittedName>
        <fullName evidence="1">Uncharacterized protein</fullName>
    </submittedName>
</protein>
<organism evidence="1 2">
    <name type="scientific">Trichonephila clavipes</name>
    <name type="common">Golden silk orbweaver</name>
    <name type="synonym">Nephila clavipes</name>
    <dbReference type="NCBI Taxonomy" id="2585209"/>
    <lineage>
        <taxon>Eukaryota</taxon>
        <taxon>Metazoa</taxon>
        <taxon>Ecdysozoa</taxon>
        <taxon>Arthropoda</taxon>
        <taxon>Chelicerata</taxon>
        <taxon>Arachnida</taxon>
        <taxon>Araneae</taxon>
        <taxon>Araneomorphae</taxon>
        <taxon>Entelegynae</taxon>
        <taxon>Araneoidea</taxon>
        <taxon>Nephilidae</taxon>
        <taxon>Trichonephila</taxon>
    </lineage>
</organism>
<evidence type="ECO:0000313" key="1">
    <source>
        <dbReference type="EMBL" id="GFX95598.1"/>
    </source>
</evidence>
<gene>
    <name evidence="1" type="ORF">TNCV_4826121</name>
</gene>
<accession>A0A8X6V5V0</accession>
<dbReference type="AlphaFoldDB" id="A0A8X6V5V0"/>
<proteinExistence type="predicted"/>
<reference evidence="1" key="1">
    <citation type="submission" date="2020-08" db="EMBL/GenBank/DDBJ databases">
        <title>Multicomponent nature underlies the extraordinary mechanical properties of spider dragline silk.</title>
        <authorList>
            <person name="Kono N."/>
            <person name="Nakamura H."/>
            <person name="Mori M."/>
            <person name="Yoshida Y."/>
            <person name="Ohtoshi R."/>
            <person name="Malay A.D."/>
            <person name="Moran D.A.P."/>
            <person name="Tomita M."/>
            <person name="Numata K."/>
            <person name="Arakawa K."/>
        </authorList>
    </citation>
    <scope>NUCLEOTIDE SEQUENCE</scope>
</reference>
<name>A0A8X6V5V0_TRICX</name>